<evidence type="ECO:0000313" key="4">
    <source>
        <dbReference type="EMBL" id="KAJ8944329.1"/>
    </source>
</evidence>
<dbReference type="InterPro" id="IPR052709">
    <property type="entry name" value="Transposase-MT_Hybrid"/>
</dbReference>
<dbReference type="Pfam" id="PF17906">
    <property type="entry name" value="HTH_48"/>
    <property type="match status" value="1"/>
</dbReference>
<dbReference type="Pfam" id="PF06974">
    <property type="entry name" value="WS_DGAT_C"/>
    <property type="match status" value="1"/>
</dbReference>
<dbReference type="PANTHER" id="PTHR46060">
    <property type="entry name" value="MARINER MOS1 TRANSPOSASE-LIKE PROTEIN"/>
    <property type="match status" value="1"/>
</dbReference>
<name>A0AAV8XYT8_9CUCU</name>
<evidence type="ECO:0000259" key="2">
    <source>
        <dbReference type="Pfam" id="PF06974"/>
    </source>
</evidence>
<proteinExistence type="predicted"/>
<feature type="region of interest" description="Disordered" evidence="1">
    <location>
        <begin position="289"/>
        <end position="308"/>
    </location>
</feature>
<feature type="domain" description="Mos1 transposase HTH" evidence="3">
    <location>
        <begin position="249"/>
        <end position="288"/>
    </location>
</feature>
<dbReference type="InterPro" id="IPR041426">
    <property type="entry name" value="Mos1_HTH"/>
</dbReference>
<evidence type="ECO:0000259" key="3">
    <source>
        <dbReference type="Pfam" id="PF17906"/>
    </source>
</evidence>
<gene>
    <name evidence="4" type="ORF">NQ318_016136</name>
</gene>
<evidence type="ECO:0000256" key="1">
    <source>
        <dbReference type="SAM" id="MobiDB-lite"/>
    </source>
</evidence>
<feature type="non-terminal residue" evidence="4">
    <location>
        <position position="527"/>
    </location>
</feature>
<dbReference type="Gene3D" id="1.10.10.1450">
    <property type="match status" value="1"/>
</dbReference>
<sequence>MKQNEKDASVFPVMLRFSHIVGDGLALTNFFLRSLSNNFHELNIDFERATRSNKINSNNKNASCYWIKLKSLLTTISNNIDSILMAPAIILYETYLRKEDSNALHNCRLSGDKILVSAMEGEKRLLPLVKKIKNSMPSATFSDVVLTGISGSLNKYFENTSSFAPNFATAVLTRLLSPPNMNERPILQNQFSVALLDLPVLVKSNSMVDRLGAVMKHTYKLRKSHDWQGFACDASEKSVQMEQPFNLKFLVKLGKTCIEAYVVLKEVYGNECLSRTQVFEWFKRFNEGRETTEDDPRPGRPSKSKTDENIEKIGKLIREDHRLSTPSIRGLAEITGIDKECVRQILHESFNMSKVGAKMVSKLFTSEQKISRMNICADILNIIDTDPNLLHTVITCDESVEAVKAKATEVNYWLLNWFSGVIPHPVLRAVMNSNKATMSISSVPGPQKLSILDGCDIENIFFYTPHRGTTGVGFSILTYDDRFQIGLIVDKAIISSTDKAQLIVHDIFKDINLLAEELLSTCAPPQN</sequence>
<protein>
    <recommendedName>
        <fullName evidence="6">O-acyltransferase WSD1 C-terminal domain-containing protein</fullName>
    </recommendedName>
</protein>
<dbReference type="EMBL" id="JAPWTK010000257">
    <property type="protein sequence ID" value="KAJ8944329.1"/>
    <property type="molecule type" value="Genomic_DNA"/>
</dbReference>
<dbReference type="PANTHER" id="PTHR46060:SF1">
    <property type="entry name" value="MARINER MOS1 TRANSPOSASE-LIKE PROTEIN"/>
    <property type="match status" value="1"/>
</dbReference>
<feature type="domain" description="O-acyltransferase WSD1 C-terminal" evidence="2">
    <location>
        <begin position="388"/>
        <end position="499"/>
    </location>
</feature>
<evidence type="ECO:0000313" key="5">
    <source>
        <dbReference type="Proteomes" id="UP001162162"/>
    </source>
</evidence>
<dbReference type="Proteomes" id="UP001162162">
    <property type="component" value="Unassembled WGS sequence"/>
</dbReference>
<reference evidence="4" key="1">
    <citation type="journal article" date="2023" name="Insect Mol. Biol.">
        <title>Genome sequencing provides insights into the evolution of gene families encoding plant cell wall-degrading enzymes in longhorned beetles.</title>
        <authorList>
            <person name="Shin N.R."/>
            <person name="Okamura Y."/>
            <person name="Kirsch R."/>
            <person name="Pauchet Y."/>
        </authorList>
    </citation>
    <scope>NUCLEOTIDE SEQUENCE</scope>
    <source>
        <strain evidence="4">AMC_N1</strain>
    </source>
</reference>
<keyword evidence="5" id="KW-1185">Reference proteome</keyword>
<organism evidence="4 5">
    <name type="scientific">Aromia moschata</name>
    <dbReference type="NCBI Taxonomy" id="1265417"/>
    <lineage>
        <taxon>Eukaryota</taxon>
        <taxon>Metazoa</taxon>
        <taxon>Ecdysozoa</taxon>
        <taxon>Arthropoda</taxon>
        <taxon>Hexapoda</taxon>
        <taxon>Insecta</taxon>
        <taxon>Pterygota</taxon>
        <taxon>Neoptera</taxon>
        <taxon>Endopterygota</taxon>
        <taxon>Coleoptera</taxon>
        <taxon>Polyphaga</taxon>
        <taxon>Cucujiformia</taxon>
        <taxon>Chrysomeloidea</taxon>
        <taxon>Cerambycidae</taxon>
        <taxon>Cerambycinae</taxon>
        <taxon>Callichromatini</taxon>
        <taxon>Aromia</taxon>
    </lineage>
</organism>
<dbReference type="InterPro" id="IPR009721">
    <property type="entry name" value="O-acyltransferase_WSD1_C"/>
</dbReference>
<evidence type="ECO:0008006" key="6">
    <source>
        <dbReference type="Google" id="ProtNLM"/>
    </source>
</evidence>
<dbReference type="AlphaFoldDB" id="A0AAV8XYT8"/>
<comment type="caution">
    <text evidence="4">The sequence shown here is derived from an EMBL/GenBank/DDBJ whole genome shotgun (WGS) entry which is preliminary data.</text>
</comment>
<accession>A0AAV8XYT8</accession>